<proteinExistence type="predicted"/>
<organism evidence="2 3">
    <name type="scientific">Cochliobolus heterostrophus (strain C5 / ATCC 48332 / race O)</name>
    <name type="common">Southern corn leaf blight fungus</name>
    <name type="synonym">Bipolaris maydis</name>
    <dbReference type="NCBI Taxonomy" id="701091"/>
    <lineage>
        <taxon>Eukaryota</taxon>
        <taxon>Fungi</taxon>
        <taxon>Dikarya</taxon>
        <taxon>Ascomycota</taxon>
        <taxon>Pezizomycotina</taxon>
        <taxon>Dothideomycetes</taxon>
        <taxon>Pleosporomycetidae</taxon>
        <taxon>Pleosporales</taxon>
        <taxon>Pleosporineae</taxon>
        <taxon>Pleosporaceae</taxon>
        <taxon>Bipolaris</taxon>
    </lineage>
</organism>
<sequence length="292" mass="31313">MSGTRRSIRVANVSGAFGDWPLALWTLKKATYDAGFLRQLDRETADIVAANGIKIIHDGGTFNLAGLAAQYRQLLESYGITSLKVAYVEGDNVLSLLDTLKSPSSAPHLDIKGRDLSHITKPIVSANAFLGMSGIIEAPTLSFPEDPLTLALRWLAGSLLAGRAADFIECGCYATGGNFSGFKSIPKIWNQGFPVLAEIKASGDFEITPHDGARGLLVYEIQGSFYLNPDVVADITDIQISHSSKNRVSVTGFTGAPPPPTTKLAVCMQGGFQIEYYLFATGLEIVEKLADL</sequence>
<dbReference type="InterPro" id="IPR010839">
    <property type="entry name" value="AtuA_N"/>
</dbReference>
<dbReference type="PANTHER" id="PTHR47585">
    <property type="match status" value="1"/>
</dbReference>
<accession>M2UXK6</accession>
<protein>
    <recommendedName>
        <fullName evidence="1">Acyclic terpene utilisation N-terminal domain-containing protein</fullName>
    </recommendedName>
</protein>
<feature type="domain" description="Acyclic terpene utilisation N-terminal" evidence="1">
    <location>
        <begin position="28"/>
        <end position="138"/>
    </location>
</feature>
<dbReference type="Pfam" id="PF07287">
    <property type="entry name" value="AtuA"/>
    <property type="match status" value="2"/>
</dbReference>
<evidence type="ECO:0000259" key="1">
    <source>
        <dbReference type="Pfam" id="PF07287"/>
    </source>
</evidence>
<reference evidence="3" key="2">
    <citation type="journal article" date="2013" name="PLoS Genet.">
        <title>Comparative genome structure, secondary metabolite, and effector coding capacity across Cochliobolus pathogens.</title>
        <authorList>
            <person name="Condon B.J."/>
            <person name="Leng Y."/>
            <person name="Wu D."/>
            <person name="Bushley K.E."/>
            <person name="Ohm R.A."/>
            <person name="Otillar R."/>
            <person name="Martin J."/>
            <person name="Schackwitz W."/>
            <person name="Grimwood J."/>
            <person name="MohdZainudin N."/>
            <person name="Xue C."/>
            <person name="Wang R."/>
            <person name="Manning V.A."/>
            <person name="Dhillon B."/>
            <person name="Tu Z.J."/>
            <person name="Steffenson B.J."/>
            <person name="Salamov A."/>
            <person name="Sun H."/>
            <person name="Lowry S."/>
            <person name="LaButti K."/>
            <person name="Han J."/>
            <person name="Copeland A."/>
            <person name="Lindquist E."/>
            <person name="Barry K."/>
            <person name="Schmutz J."/>
            <person name="Baker S.E."/>
            <person name="Ciuffetti L.M."/>
            <person name="Grigoriev I.V."/>
            <person name="Zhong S."/>
            <person name="Turgeon B.G."/>
        </authorList>
    </citation>
    <scope>NUCLEOTIDE SEQUENCE [LARGE SCALE GENOMIC DNA]</scope>
    <source>
        <strain evidence="3">C5 / ATCC 48332 / race O</strain>
    </source>
</reference>
<dbReference type="HOGENOM" id="CLU_953180_0_0_1"/>
<dbReference type="Proteomes" id="UP000016936">
    <property type="component" value="Unassembled WGS sequence"/>
</dbReference>
<gene>
    <name evidence="2" type="ORF">COCHEDRAFT_1224334</name>
</gene>
<feature type="domain" description="Acyclic terpene utilisation N-terminal" evidence="1">
    <location>
        <begin position="155"/>
        <end position="289"/>
    </location>
</feature>
<keyword evidence="3" id="KW-1185">Reference proteome</keyword>
<dbReference type="PANTHER" id="PTHR47585:SF1">
    <property type="entry name" value="DUF1446 DOMAIN-CONTAINING PROTEIN"/>
    <property type="match status" value="1"/>
</dbReference>
<dbReference type="AlphaFoldDB" id="M2UXK6"/>
<name>M2UXK6_COCH5</name>
<dbReference type="eggNOG" id="ENOG502QS8D">
    <property type="taxonomic scope" value="Eukaryota"/>
</dbReference>
<dbReference type="EMBL" id="KB445575">
    <property type="protein sequence ID" value="EMD92522.1"/>
    <property type="molecule type" value="Genomic_DNA"/>
</dbReference>
<reference evidence="2 3" key="1">
    <citation type="journal article" date="2012" name="PLoS Pathog.">
        <title>Diverse lifestyles and strategies of plant pathogenesis encoded in the genomes of eighteen Dothideomycetes fungi.</title>
        <authorList>
            <person name="Ohm R.A."/>
            <person name="Feau N."/>
            <person name="Henrissat B."/>
            <person name="Schoch C.L."/>
            <person name="Horwitz B.A."/>
            <person name="Barry K.W."/>
            <person name="Condon B.J."/>
            <person name="Copeland A.C."/>
            <person name="Dhillon B."/>
            <person name="Glaser F."/>
            <person name="Hesse C.N."/>
            <person name="Kosti I."/>
            <person name="LaButti K."/>
            <person name="Lindquist E.A."/>
            <person name="Lucas S."/>
            <person name="Salamov A.A."/>
            <person name="Bradshaw R.E."/>
            <person name="Ciuffetti L."/>
            <person name="Hamelin R.C."/>
            <person name="Kema G.H.J."/>
            <person name="Lawrence C."/>
            <person name="Scott J.A."/>
            <person name="Spatafora J.W."/>
            <person name="Turgeon B.G."/>
            <person name="de Wit P.J.G.M."/>
            <person name="Zhong S."/>
            <person name="Goodwin S.B."/>
            <person name="Grigoriev I.V."/>
        </authorList>
    </citation>
    <scope>NUCLEOTIDE SEQUENCE [LARGE SCALE GENOMIC DNA]</scope>
    <source>
        <strain evidence="3">C5 / ATCC 48332 / race O</strain>
    </source>
</reference>
<evidence type="ECO:0000313" key="3">
    <source>
        <dbReference type="Proteomes" id="UP000016936"/>
    </source>
</evidence>
<dbReference type="OMA" id="DYLCFET"/>
<evidence type="ECO:0000313" key="2">
    <source>
        <dbReference type="EMBL" id="EMD92522.1"/>
    </source>
</evidence>